<protein>
    <submittedName>
        <fullName evidence="3">TIGR04222 domain-containing membrane protein</fullName>
    </submittedName>
</protein>
<keyword evidence="2" id="KW-0812">Transmembrane</keyword>
<name>A0ABS3B5T2_9XANT</name>
<feature type="transmembrane region" description="Helical" evidence="2">
    <location>
        <begin position="177"/>
        <end position="194"/>
    </location>
</feature>
<keyword evidence="4" id="KW-1185">Reference proteome</keyword>
<feature type="transmembrane region" description="Helical" evidence="2">
    <location>
        <begin position="378"/>
        <end position="398"/>
    </location>
</feature>
<dbReference type="RefSeq" id="WP_206230364.1">
    <property type="nucleotide sequence ID" value="NZ_JAFIWB010000020.1"/>
</dbReference>
<dbReference type="Proteomes" id="UP000695802">
    <property type="component" value="Unassembled WGS sequence"/>
</dbReference>
<proteinExistence type="predicted"/>
<gene>
    <name evidence="3" type="ORF">JR064_15670</name>
</gene>
<keyword evidence="2" id="KW-1133">Transmembrane helix</keyword>
<organism evidence="3 4">
    <name type="scientific">Xanthomonas bonasiae</name>
    <dbReference type="NCBI Taxonomy" id="2810351"/>
    <lineage>
        <taxon>Bacteria</taxon>
        <taxon>Pseudomonadati</taxon>
        <taxon>Pseudomonadota</taxon>
        <taxon>Gammaproteobacteria</taxon>
        <taxon>Lysobacterales</taxon>
        <taxon>Lysobacteraceae</taxon>
        <taxon>Xanthomonas</taxon>
    </lineage>
</organism>
<evidence type="ECO:0000256" key="1">
    <source>
        <dbReference type="SAM" id="MobiDB-lite"/>
    </source>
</evidence>
<evidence type="ECO:0000313" key="3">
    <source>
        <dbReference type="EMBL" id="MBN6103607.1"/>
    </source>
</evidence>
<feature type="transmembrane region" description="Helical" evidence="2">
    <location>
        <begin position="347"/>
        <end position="366"/>
    </location>
</feature>
<sequence length="498" mass="52505">MTASTDPAPLPHADAAQQALWQRLQAYRFGEADDALPVFVRRVAREAQVSLTVAAQAIEEYRRFCFLACSGAEDVTPSALIDQVWHTHLTDTREYWQQFCPHVLQTTLHHRPGRGDAADAERHAAQYRATLARYRCYFGEPPTACWPAPAGERAARAATAGDLHARRWDRPRASGKALWLWAAATLLLGWWLGLDNPAVSPLHWRGSAFIVLFLAGIGLAWALAARLRRAVRGLGQRHAASVVDHAELAFLAGGSERVADLHLGLLQICGAVQLRPTLSTLTRRRSDATALHVADGVAVPASLQRALQLVRANPTLSLALQALRDDAMPLRQALIGKRLLLGRGQAWCARLLGAAPPVALWVVGALKIEIGLQLQRPVGFLVAAMVAVTLIALGFLLTPPRRSVAGDRLLAARDAAWRAGTVLSSTTPGTHLATPLALGGTGVLMSTAWADYHALRSPVVASSGGSGGGSSCNTGGGGGDGGGSSCSSGCGGCGGGGD</sequence>
<feature type="transmembrane region" description="Helical" evidence="2">
    <location>
        <begin position="206"/>
        <end position="227"/>
    </location>
</feature>
<accession>A0ABS3B5T2</accession>
<dbReference type="NCBIfam" id="TIGR04222">
    <property type="entry name" value="near_uncomplex"/>
    <property type="match status" value="1"/>
</dbReference>
<feature type="region of interest" description="Disordered" evidence="1">
    <location>
        <begin position="476"/>
        <end position="498"/>
    </location>
</feature>
<reference evidence="3 4" key="1">
    <citation type="submission" date="2021-02" db="EMBL/GenBank/DDBJ databases">
        <title>Taxonomically Unique Crown Gall-Associated Xanthomonas Stains Have Deficiency in Virulence Repertories.</title>
        <authorList>
            <person name="Mafakheri H."/>
            <person name="Taghavi S.M."/>
            <person name="Dimkic I."/>
            <person name="Nemanja K."/>
            <person name="Osdaghi E."/>
        </authorList>
    </citation>
    <scope>NUCLEOTIDE SEQUENCE [LARGE SCALE GENOMIC DNA]</scope>
    <source>
        <strain evidence="3 4">FX4</strain>
    </source>
</reference>
<evidence type="ECO:0000256" key="2">
    <source>
        <dbReference type="SAM" id="Phobius"/>
    </source>
</evidence>
<dbReference type="InterPro" id="IPR026467">
    <property type="entry name" value="Ser/Gly_Cys_C_dom"/>
</dbReference>
<dbReference type="EMBL" id="JAFIWB010000020">
    <property type="protein sequence ID" value="MBN6103607.1"/>
    <property type="molecule type" value="Genomic_DNA"/>
</dbReference>
<evidence type="ECO:0000313" key="4">
    <source>
        <dbReference type="Proteomes" id="UP000695802"/>
    </source>
</evidence>
<keyword evidence="2" id="KW-0472">Membrane</keyword>
<comment type="caution">
    <text evidence="3">The sequence shown here is derived from an EMBL/GenBank/DDBJ whole genome shotgun (WGS) entry which is preliminary data.</text>
</comment>